<evidence type="ECO:0000313" key="2">
    <source>
        <dbReference type="EnsemblMetazoa" id="Aqu2.1.40204_001"/>
    </source>
</evidence>
<dbReference type="EnsemblMetazoa" id="Aqu2.1.40204_001">
    <property type="protein sequence ID" value="Aqu2.1.40204_001"/>
    <property type="gene ID" value="Aqu2.1.40204"/>
</dbReference>
<dbReference type="InParanoid" id="A0A1X7VJV2"/>
<reference evidence="2" key="2">
    <citation type="submission" date="2017-05" db="UniProtKB">
        <authorList>
            <consortium name="EnsemblMetazoa"/>
        </authorList>
    </citation>
    <scope>IDENTIFICATION</scope>
</reference>
<name>A0A1X7VJV2_AMPQE</name>
<gene>
    <name evidence="2" type="primary">109593843</name>
</gene>
<proteinExistence type="predicted"/>
<evidence type="ECO:0000256" key="1">
    <source>
        <dbReference type="SAM" id="MobiDB-lite"/>
    </source>
</evidence>
<feature type="compositionally biased region" description="Polar residues" evidence="1">
    <location>
        <begin position="22"/>
        <end position="33"/>
    </location>
</feature>
<protein>
    <submittedName>
        <fullName evidence="2">Uncharacterized protein</fullName>
    </submittedName>
</protein>
<evidence type="ECO:0000313" key="3">
    <source>
        <dbReference type="Proteomes" id="UP000007879"/>
    </source>
</evidence>
<dbReference type="AlphaFoldDB" id="A0A1X7VJV2"/>
<dbReference type="EnsemblMetazoa" id="XM_020008953.1">
    <property type="protein sequence ID" value="XP_019864512.1"/>
    <property type="gene ID" value="LOC109593843"/>
</dbReference>
<reference evidence="3" key="1">
    <citation type="journal article" date="2010" name="Nature">
        <title>The Amphimedon queenslandica genome and the evolution of animal complexity.</title>
        <authorList>
            <person name="Srivastava M."/>
            <person name="Simakov O."/>
            <person name="Chapman J."/>
            <person name="Fahey B."/>
            <person name="Gauthier M.E."/>
            <person name="Mitros T."/>
            <person name="Richards G.S."/>
            <person name="Conaco C."/>
            <person name="Dacre M."/>
            <person name="Hellsten U."/>
            <person name="Larroux C."/>
            <person name="Putnam N.H."/>
            <person name="Stanke M."/>
            <person name="Adamska M."/>
            <person name="Darling A."/>
            <person name="Degnan S.M."/>
            <person name="Oakley T.H."/>
            <person name="Plachetzki D.C."/>
            <person name="Zhai Y."/>
            <person name="Adamski M."/>
            <person name="Calcino A."/>
            <person name="Cummins S.F."/>
            <person name="Goodstein D.M."/>
            <person name="Harris C."/>
            <person name="Jackson D.J."/>
            <person name="Leys S.P."/>
            <person name="Shu S."/>
            <person name="Woodcroft B.J."/>
            <person name="Vervoort M."/>
            <person name="Kosik K.S."/>
            <person name="Manning G."/>
            <person name="Degnan B.M."/>
            <person name="Rokhsar D.S."/>
        </authorList>
    </citation>
    <scope>NUCLEOTIDE SEQUENCE [LARGE SCALE GENOMIC DNA]</scope>
</reference>
<feature type="compositionally biased region" description="Polar residues" evidence="1">
    <location>
        <begin position="45"/>
        <end position="67"/>
    </location>
</feature>
<dbReference type="Proteomes" id="UP000007879">
    <property type="component" value="Unassembled WGS sequence"/>
</dbReference>
<accession>A0A1X7VJV2</accession>
<organism evidence="2">
    <name type="scientific">Amphimedon queenslandica</name>
    <name type="common">Sponge</name>
    <dbReference type="NCBI Taxonomy" id="400682"/>
    <lineage>
        <taxon>Eukaryota</taxon>
        <taxon>Metazoa</taxon>
        <taxon>Porifera</taxon>
        <taxon>Demospongiae</taxon>
        <taxon>Heteroscleromorpha</taxon>
        <taxon>Haplosclerida</taxon>
        <taxon>Niphatidae</taxon>
        <taxon>Amphimedon</taxon>
    </lineage>
</organism>
<sequence length="167" mass="18883">MSVSVRPGIEHTHKDSRKPFSENVSVSVTNKKQVMSVEAKRQPLGNLSNEVDRNGSSQKKSTLPSKISTEKKAAAIAKDDLPEIEYMPPPHTEDDDTDFEEPEYLKNIDKLFLGKIVHQTLSKSNVEKLTFEKSRRSKQTAGWFCLPDIGDIEDFTTDETEDLLFID</sequence>
<feature type="compositionally biased region" description="Basic and acidic residues" evidence="1">
    <location>
        <begin position="8"/>
        <end position="20"/>
    </location>
</feature>
<feature type="region of interest" description="Disordered" evidence="1">
    <location>
        <begin position="1"/>
        <end position="99"/>
    </location>
</feature>
<dbReference type="KEGG" id="aqu:109593843"/>
<feature type="compositionally biased region" description="Basic and acidic residues" evidence="1">
    <location>
        <begin position="68"/>
        <end position="81"/>
    </location>
</feature>
<keyword evidence="3" id="KW-1185">Reference proteome</keyword>